<protein>
    <submittedName>
        <fullName evidence="2">Uncharacterized protein</fullName>
    </submittedName>
</protein>
<dbReference type="HOGENOM" id="CLU_2704019_0_0_6"/>
<feature type="transmembrane region" description="Helical" evidence="1">
    <location>
        <begin position="16"/>
        <end position="42"/>
    </location>
</feature>
<evidence type="ECO:0000313" key="2">
    <source>
        <dbReference type="EMBL" id="ACB91963.1"/>
    </source>
</evidence>
<reference evidence="2 3" key="1">
    <citation type="journal article" date="2010" name="J. Bacteriol.">
        <title>Whole genome sequences of two Xylella fastidiosa strains (M12 and M23) causing almond leaf scorch disease in California.</title>
        <authorList>
            <person name="Chen J."/>
            <person name="Xie G."/>
            <person name="Han S."/>
            <person name="Chertkov O."/>
            <person name="Sims D."/>
            <person name="Civerolo E.L."/>
        </authorList>
    </citation>
    <scope>NUCLEOTIDE SEQUENCE [LARGE SCALE GENOMIC DNA]</scope>
    <source>
        <strain evidence="2 3">M23</strain>
    </source>
</reference>
<organism evidence="2 3">
    <name type="scientific">Xylella fastidiosa (strain M23)</name>
    <dbReference type="NCBI Taxonomy" id="405441"/>
    <lineage>
        <taxon>Bacteria</taxon>
        <taxon>Pseudomonadati</taxon>
        <taxon>Pseudomonadota</taxon>
        <taxon>Gammaproteobacteria</taxon>
        <taxon>Lysobacterales</taxon>
        <taxon>Lysobacteraceae</taxon>
        <taxon>Xylella</taxon>
    </lineage>
</organism>
<feature type="transmembrane region" description="Helical" evidence="1">
    <location>
        <begin position="48"/>
        <end position="66"/>
    </location>
</feature>
<sequence>MIDLWNCEKLSFECLFLVRVAIVAVLSILCGALACFFIYLIVWCLSSTFGWVLIPISFAFFVYYVIQNIHNQV</sequence>
<accession>B2I8Y6</accession>
<keyword evidence="1" id="KW-1133">Transmembrane helix</keyword>
<dbReference type="KEGG" id="xfn:XfasM23_0519"/>
<proteinExistence type="predicted"/>
<gene>
    <name evidence="2" type="ordered locus">XfasM23_0519</name>
</gene>
<keyword evidence="1" id="KW-0472">Membrane</keyword>
<dbReference type="AlphaFoldDB" id="B2I8Y6"/>
<dbReference type="Proteomes" id="UP000001698">
    <property type="component" value="Chromosome"/>
</dbReference>
<name>B2I8Y6_XYLF2</name>
<evidence type="ECO:0000313" key="3">
    <source>
        <dbReference type="Proteomes" id="UP000001698"/>
    </source>
</evidence>
<dbReference type="EMBL" id="CP001011">
    <property type="protein sequence ID" value="ACB91963.1"/>
    <property type="molecule type" value="Genomic_DNA"/>
</dbReference>
<keyword evidence="1" id="KW-0812">Transmembrane</keyword>
<evidence type="ECO:0000256" key="1">
    <source>
        <dbReference type="SAM" id="Phobius"/>
    </source>
</evidence>